<feature type="transmembrane region" description="Helical" evidence="1">
    <location>
        <begin position="97"/>
        <end position="119"/>
    </location>
</feature>
<comment type="caution">
    <text evidence="2">The sequence shown here is derived from an EMBL/GenBank/DDBJ whole genome shotgun (WGS) entry which is preliminary data.</text>
</comment>
<dbReference type="RefSeq" id="WP_123770347.1">
    <property type="nucleotide sequence ID" value="NZ_RKQN01000002.1"/>
</dbReference>
<dbReference type="NCBIfam" id="NF041043">
    <property type="entry name" value="BPSS1780_fam"/>
    <property type="match status" value="1"/>
</dbReference>
<protein>
    <recommendedName>
        <fullName evidence="4">Glycerophosphoryl diester phosphodiesterase family protein</fullName>
    </recommendedName>
</protein>
<evidence type="ECO:0000256" key="1">
    <source>
        <dbReference type="SAM" id="Phobius"/>
    </source>
</evidence>
<feature type="transmembrane region" description="Helical" evidence="1">
    <location>
        <begin position="199"/>
        <end position="232"/>
    </location>
</feature>
<dbReference type="Proteomes" id="UP000269708">
    <property type="component" value="Unassembled WGS sequence"/>
</dbReference>
<sequence>MTQIRKVPFSAGAEWLLGGFALLRRAPLALSLLGLIWGGLSALASVTGQAWLSLLLAVLGPILFAGMIYAAREVDQGRSAQPAHLLAGLREGKAARLLAMLLPQLAALVVLAILLVAMLGGEQLQHIARVMEQVQAGTADPELAKTLPAGRMLGWLLLAIVIGVLAGFFTFLAIPDVMFTERGPFQAMAISFRACVRNLGALVVMLVLIVIATFGLSLAANIVIVLLALAIGQVAALFVGQLLMMAVLMPVMAGTIYYAWRQLLGGEPPPLPSANGAGIEV</sequence>
<dbReference type="AlphaFoldDB" id="A0A3N4W4P4"/>
<gene>
    <name evidence="2" type="ORF">EDC50_2036</name>
</gene>
<feature type="transmembrane region" description="Helical" evidence="1">
    <location>
        <begin position="26"/>
        <end position="44"/>
    </location>
</feature>
<reference evidence="2 3" key="1">
    <citation type="submission" date="2018-11" db="EMBL/GenBank/DDBJ databases">
        <title>Genomic Encyclopedia of Type Strains, Phase IV (KMG-IV): sequencing the most valuable type-strain genomes for metagenomic binning, comparative biology and taxonomic classification.</title>
        <authorList>
            <person name="Goeker M."/>
        </authorList>
    </citation>
    <scope>NUCLEOTIDE SEQUENCE [LARGE SCALE GENOMIC DNA]</scope>
    <source>
        <strain evidence="2 3">DSM 25623</strain>
    </source>
</reference>
<keyword evidence="1" id="KW-0472">Membrane</keyword>
<keyword evidence="3" id="KW-1185">Reference proteome</keyword>
<proteinExistence type="predicted"/>
<dbReference type="OrthoDB" id="6008063at2"/>
<organism evidence="2 3">
    <name type="scientific">Vulcaniibacterium tengchongense</name>
    <dbReference type="NCBI Taxonomy" id="1273429"/>
    <lineage>
        <taxon>Bacteria</taxon>
        <taxon>Pseudomonadati</taxon>
        <taxon>Pseudomonadota</taxon>
        <taxon>Gammaproteobacteria</taxon>
        <taxon>Lysobacterales</taxon>
        <taxon>Lysobacteraceae</taxon>
        <taxon>Vulcaniibacterium</taxon>
    </lineage>
</organism>
<evidence type="ECO:0000313" key="2">
    <source>
        <dbReference type="EMBL" id="RPE80204.1"/>
    </source>
</evidence>
<dbReference type="EMBL" id="RKQN01000002">
    <property type="protein sequence ID" value="RPE80204.1"/>
    <property type="molecule type" value="Genomic_DNA"/>
</dbReference>
<evidence type="ECO:0008006" key="4">
    <source>
        <dbReference type="Google" id="ProtNLM"/>
    </source>
</evidence>
<feature type="transmembrane region" description="Helical" evidence="1">
    <location>
        <begin position="50"/>
        <end position="71"/>
    </location>
</feature>
<name>A0A3N4W4P4_9GAMM</name>
<keyword evidence="1" id="KW-1133">Transmembrane helix</keyword>
<feature type="transmembrane region" description="Helical" evidence="1">
    <location>
        <begin position="152"/>
        <end position="178"/>
    </location>
</feature>
<evidence type="ECO:0000313" key="3">
    <source>
        <dbReference type="Proteomes" id="UP000269708"/>
    </source>
</evidence>
<keyword evidence="1" id="KW-0812">Transmembrane</keyword>
<accession>A0A3N4W4P4</accession>
<dbReference type="InterPro" id="IPR047798">
    <property type="entry name" value="BPSS1780-like"/>
</dbReference>